<evidence type="ECO:0000313" key="4">
    <source>
        <dbReference type="Proteomes" id="UP000430872"/>
    </source>
</evidence>
<organism evidence="3 4">
    <name type="scientific">Pectobacterium phage Arno162</name>
    <dbReference type="NCBI Taxonomy" id="2500577"/>
    <lineage>
        <taxon>Viruses</taxon>
        <taxon>Duplodnaviria</taxon>
        <taxon>Heunggongvirae</taxon>
        <taxon>Uroviricota</taxon>
        <taxon>Caudoviricetes</taxon>
        <taxon>Andersonviridae</taxon>
        <taxon>Andersonviridae incertae sedis</taxon>
        <taxon>Arnovirus</taxon>
        <taxon>Arnovirus arno162</taxon>
    </lineage>
</organism>
<evidence type="ECO:0000256" key="1">
    <source>
        <dbReference type="ARBA" id="ARBA00022561"/>
    </source>
</evidence>
<evidence type="ECO:0000256" key="2">
    <source>
        <dbReference type="ARBA" id="ARBA00023200"/>
    </source>
</evidence>
<dbReference type="EMBL" id="MK290737">
    <property type="protein sequence ID" value="AZV02120.1"/>
    <property type="molecule type" value="Genomic_DNA"/>
</dbReference>
<keyword evidence="2" id="KW-1035">Host cytoplasm</keyword>
<proteinExistence type="predicted"/>
<evidence type="ECO:0000313" key="3">
    <source>
        <dbReference type="EMBL" id="AZV02120.1"/>
    </source>
</evidence>
<dbReference type="Proteomes" id="UP000430872">
    <property type="component" value="Segment"/>
</dbReference>
<protein>
    <recommendedName>
        <fullName evidence="5">Major capsid protein</fullName>
    </recommendedName>
</protein>
<accession>A0A678ZS58</accession>
<keyword evidence="1" id="KW-0946">Virion</keyword>
<gene>
    <name evidence="3" type="ORF">Arno162_80</name>
</gene>
<dbReference type="InterPro" id="IPR005564">
    <property type="entry name" value="Major_capsid_GpE"/>
</dbReference>
<sequence length="368" mass="41119">MALINSADSRFMLADLTGEIQKLPNLYGYINSLNLFTANPTTQKSLVLDIVKTDISLIDSVETAGRSAESQRPEEVSQVALPFVAFKVVESMTPEELQGVRRTGTANELETDARVRAKKLAKIRTRFDITNEFLKMGALKGRVFDPQGQLRFDAFTAFGATKTTIKFGLADTSGVQFEAAIEQLHRHMEDNAQMGTIVDGQDIIILVNDVFFSKLITHPFLRDAYMAQQNPLSYQLITGSLRTGGTDGVQRSMNVFQYRGVKFVQYNGQFQDNRGVMHKLIGIDGKAATVGVGHAFPNVTMLPQNDLFQIAYAPVMKMGYTNTLGQPLYVFEYERPRDEGVDFEAHSIMMPYCTRPQLLVDITDEDRT</sequence>
<dbReference type="GO" id="GO:0019028">
    <property type="term" value="C:viral capsid"/>
    <property type="evidence" value="ECO:0007669"/>
    <property type="project" value="UniProtKB-KW"/>
</dbReference>
<dbReference type="Pfam" id="PF03864">
    <property type="entry name" value="Phage_cap_E"/>
    <property type="match status" value="1"/>
</dbReference>
<name>A0A678ZS58_9CAUD</name>
<reference evidence="3 4" key="1">
    <citation type="submission" date="2018-12" db="EMBL/GenBank/DDBJ databases">
        <authorList>
            <person name="Shneider M.M."/>
            <person name="Kabilov M.R."/>
            <person name="Miroshnikov K.A."/>
        </authorList>
    </citation>
    <scope>NUCLEOTIDE SEQUENCE [LARGE SCALE GENOMIC DNA]</scope>
</reference>
<keyword evidence="1" id="KW-0167">Capsid protein</keyword>
<keyword evidence="4" id="KW-1185">Reference proteome</keyword>
<evidence type="ECO:0008006" key="5">
    <source>
        <dbReference type="Google" id="ProtNLM"/>
    </source>
</evidence>